<dbReference type="InterPro" id="IPR051689">
    <property type="entry name" value="Sterol_desaturase/TMEM195"/>
</dbReference>
<reference evidence="7 8" key="1">
    <citation type="submission" date="2015-09" db="EMBL/GenBank/DDBJ databases">
        <title>Draft genome of the parasitic nematode Teladorsagia circumcincta isolate WARC Sus (inbred).</title>
        <authorList>
            <person name="Mitreva M."/>
        </authorList>
    </citation>
    <scope>NUCLEOTIDE SEQUENCE [LARGE SCALE GENOMIC DNA]</scope>
    <source>
        <strain evidence="7 8">S</strain>
    </source>
</reference>
<dbReference type="GO" id="GO:0016020">
    <property type="term" value="C:membrane"/>
    <property type="evidence" value="ECO:0007669"/>
    <property type="project" value="GOC"/>
</dbReference>
<keyword evidence="4" id="KW-0560">Oxidoreductase</keyword>
<evidence type="ECO:0000256" key="5">
    <source>
        <dbReference type="ARBA" id="ARBA00023136"/>
    </source>
</evidence>
<evidence type="ECO:0000256" key="3">
    <source>
        <dbReference type="ARBA" id="ARBA00022989"/>
    </source>
</evidence>
<keyword evidence="8" id="KW-1185">Reference proteome</keyword>
<evidence type="ECO:0000313" key="8">
    <source>
        <dbReference type="Proteomes" id="UP000230423"/>
    </source>
</evidence>
<evidence type="ECO:0000256" key="2">
    <source>
        <dbReference type="ARBA" id="ARBA00022692"/>
    </source>
</evidence>
<dbReference type="GO" id="GO:0005783">
    <property type="term" value="C:endoplasmic reticulum"/>
    <property type="evidence" value="ECO:0007669"/>
    <property type="project" value="TreeGrafter"/>
</dbReference>
<dbReference type="InterPro" id="IPR006694">
    <property type="entry name" value="Fatty_acid_hydroxylase"/>
</dbReference>
<dbReference type="OrthoDB" id="6354873at2759"/>
<evidence type="ECO:0000256" key="1">
    <source>
        <dbReference type="ARBA" id="ARBA00004127"/>
    </source>
</evidence>
<dbReference type="AlphaFoldDB" id="A0A2G9UDD5"/>
<gene>
    <name evidence="7" type="ORF">TELCIR_09971</name>
</gene>
<evidence type="ECO:0000256" key="4">
    <source>
        <dbReference type="ARBA" id="ARBA00023002"/>
    </source>
</evidence>
<feature type="domain" description="Fatty acid hydroxylase" evidence="6">
    <location>
        <begin position="65"/>
        <end position="141"/>
    </location>
</feature>
<sequence length="278" mass="31855">MNDTWPDDNFNLTTTTIKPLIDRLFSNTSLGHRLLERLTIVNFRHLFYLISPYETAVETIEEVPNYNVEAFFIPPPIFLVHRYFSEILQFVMHTSLVGDLGPLGIVFNTPSHHRVHHGRNPYCIDKNYGGVFIIWDKMFGTFEAERKDDPPIYGLVHNENTFDQIYLQSHVLWDMLIFKGQMKDEKGEPLFPGIINKIKAALYPPGWFPGVPVQPFFHWMSLVDTAYGVPEKIMSRRRVNVTDDNKKVAISIISKSDSLKVAALPSIPPSSDVIHSAL</sequence>
<name>A0A2G9UDD5_TELCI</name>
<dbReference type="PANTHER" id="PTHR21624:SF4">
    <property type="entry name" value="ALKYLGLYCEROL MONOOXYGENASE"/>
    <property type="match status" value="1"/>
</dbReference>
<proteinExistence type="predicted"/>
<dbReference type="GO" id="GO:0006643">
    <property type="term" value="P:membrane lipid metabolic process"/>
    <property type="evidence" value="ECO:0007669"/>
    <property type="project" value="TreeGrafter"/>
</dbReference>
<keyword evidence="3" id="KW-1133">Transmembrane helix</keyword>
<dbReference type="EMBL" id="KZ347186">
    <property type="protein sequence ID" value="PIO68247.1"/>
    <property type="molecule type" value="Genomic_DNA"/>
</dbReference>
<dbReference type="GO" id="GO:0008610">
    <property type="term" value="P:lipid biosynthetic process"/>
    <property type="evidence" value="ECO:0007669"/>
    <property type="project" value="InterPro"/>
</dbReference>
<accession>A0A2G9UDD5</accession>
<comment type="subcellular location">
    <subcellularLocation>
        <location evidence="1">Endomembrane system</location>
        <topology evidence="1">Multi-pass membrane protein</topology>
    </subcellularLocation>
</comment>
<dbReference type="GO" id="GO:0050479">
    <property type="term" value="F:glyceryl-ether monooxygenase activity"/>
    <property type="evidence" value="ECO:0007669"/>
    <property type="project" value="TreeGrafter"/>
</dbReference>
<keyword evidence="5" id="KW-0472">Membrane</keyword>
<dbReference type="Proteomes" id="UP000230423">
    <property type="component" value="Unassembled WGS sequence"/>
</dbReference>
<protein>
    <recommendedName>
        <fullName evidence="6">Fatty acid hydroxylase domain-containing protein</fullName>
    </recommendedName>
</protein>
<evidence type="ECO:0000313" key="7">
    <source>
        <dbReference type="EMBL" id="PIO68247.1"/>
    </source>
</evidence>
<evidence type="ECO:0000259" key="6">
    <source>
        <dbReference type="Pfam" id="PF04116"/>
    </source>
</evidence>
<organism evidence="7 8">
    <name type="scientific">Teladorsagia circumcincta</name>
    <name type="common">Brown stomach worm</name>
    <name type="synonym">Ostertagia circumcincta</name>
    <dbReference type="NCBI Taxonomy" id="45464"/>
    <lineage>
        <taxon>Eukaryota</taxon>
        <taxon>Metazoa</taxon>
        <taxon>Ecdysozoa</taxon>
        <taxon>Nematoda</taxon>
        <taxon>Chromadorea</taxon>
        <taxon>Rhabditida</taxon>
        <taxon>Rhabditina</taxon>
        <taxon>Rhabditomorpha</taxon>
        <taxon>Strongyloidea</taxon>
        <taxon>Trichostrongylidae</taxon>
        <taxon>Teladorsagia</taxon>
    </lineage>
</organism>
<keyword evidence="2" id="KW-0812">Transmembrane</keyword>
<dbReference type="PANTHER" id="PTHR21624">
    <property type="entry name" value="STEROL DESATURASE-RELATED PROTEIN"/>
    <property type="match status" value="1"/>
</dbReference>
<dbReference type="GO" id="GO:0005506">
    <property type="term" value="F:iron ion binding"/>
    <property type="evidence" value="ECO:0007669"/>
    <property type="project" value="InterPro"/>
</dbReference>
<dbReference type="Pfam" id="PF04116">
    <property type="entry name" value="FA_hydroxylase"/>
    <property type="match status" value="1"/>
</dbReference>